<dbReference type="RefSeq" id="XP_025378549.1">
    <property type="nucleotide sequence ID" value="XM_025524776.1"/>
</dbReference>
<dbReference type="EMBL" id="KZ819635">
    <property type="protein sequence ID" value="PWN91351.1"/>
    <property type="molecule type" value="Genomic_DNA"/>
</dbReference>
<protein>
    <submittedName>
        <fullName evidence="2">Uncharacterized protein</fullName>
    </submittedName>
</protein>
<dbReference type="AlphaFoldDB" id="A0A316YQ45"/>
<feature type="compositionally biased region" description="Pro residues" evidence="1">
    <location>
        <begin position="456"/>
        <end position="471"/>
    </location>
</feature>
<gene>
    <name evidence="2" type="ORF">FA10DRAFT_299967</name>
</gene>
<evidence type="ECO:0000313" key="2">
    <source>
        <dbReference type="EMBL" id="PWN91351.1"/>
    </source>
</evidence>
<dbReference type="InParanoid" id="A0A316YQ45"/>
<feature type="region of interest" description="Disordered" evidence="1">
    <location>
        <begin position="226"/>
        <end position="274"/>
    </location>
</feature>
<feature type="compositionally biased region" description="Low complexity" evidence="1">
    <location>
        <begin position="400"/>
        <end position="420"/>
    </location>
</feature>
<feature type="compositionally biased region" description="Low complexity" evidence="1">
    <location>
        <begin position="375"/>
        <end position="388"/>
    </location>
</feature>
<evidence type="ECO:0000313" key="3">
    <source>
        <dbReference type="Proteomes" id="UP000245768"/>
    </source>
</evidence>
<keyword evidence="3" id="KW-1185">Reference proteome</keyword>
<name>A0A316YQ45_9BASI</name>
<dbReference type="STRING" id="215250.A0A316YQ45"/>
<accession>A0A316YQ45</accession>
<feature type="compositionally biased region" description="Polar residues" evidence="1">
    <location>
        <begin position="511"/>
        <end position="525"/>
    </location>
</feature>
<dbReference type="GeneID" id="37046692"/>
<dbReference type="Proteomes" id="UP000245768">
    <property type="component" value="Unassembled WGS sequence"/>
</dbReference>
<feature type="region of interest" description="Disordered" evidence="1">
    <location>
        <begin position="368"/>
        <end position="420"/>
    </location>
</feature>
<organism evidence="2 3">
    <name type="scientific">Acaromyces ingoldii</name>
    <dbReference type="NCBI Taxonomy" id="215250"/>
    <lineage>
        <taxon>Eukaryota</taxon>
        <taxon>Fungi</taxon>
        <taxon>Dikarya</taxon>
        <taxon>Basidiomycota</taxon>
        <taxon>Ustilaginomycotina</taxon>
        <taxon>Exobasidiomycetes</taxon>
        <taxon>Exobasidiales</taxon>
        <taxon>Cryptobasidiaceae</taxon>
        <taxon>Acaromyces</taxon>
    </lineage>
</organism>
<evidence type="ECO:0000256" key="1">
    <source>
        <dbReference type="SAM" id="MobiDB-lite"/>
    </source>
</evidence>
<feature type="region of interest" description="Disordered" evidence="1">
    <location>
        <begin position="439"/>
        <end position="547"/>
    </location>
</feature>
<feature type="compositionally biased region" description="Low complexity" evidence="1">
    <location>
        <begin position="249"/>
        <end position="264"/>
    </location>
</feature>
<sequence>MVHDSQLFTLTLLRRRHDVRMMDLVPMQPSYSTKDQIVAPSYSFSRAVTLGPLYDVQLVDSLLMLPLASVQSPSTLERTKEIRLMNPDAVVALEKQKMTFKQEWRFKWEQNEFACRRDGKEYEIVAIRKPDPEIEIARYHSRTKSRPAFFQVFDYNVQRIEVGDKRGLEILAVMAFLVSLDVEYDEKHKDRESGNIYMGAPIMVPSEGVNNEDGYWSGPYKAERLGQTSGTGANPAALAGASSVGSPKQSADAAPQRQPQQNAQTTHTEPSRAYRPEANEIVVDLHTPVEVLAQHAVNLLRVDVGGQGCYMIILRALTPQTSFVAVRVAAEVKSKWSKLAPTAKGRTLDPQPGSSEVAEDLYQYVRDPSIDGQKSTPAAPATPPQASQRPKIIKLNAPEPAANPSDYASSSSSATAAEPYSAPKELAIFLSKEKIDEFEASQRRPAQAFSSTSSLSPPPKVASPPDGLPGKPPKHPQPGAASHLGPASDYSRPGSSHQKSSSSQHLAARAQSHSPHSQASESGDAQPSMGRKLMGKLKHIGSKIPSE</sequence>
<proteinExistence type="predicted"/>
<reference evidence="2 3" key="1">
    <citation type="journal article" date="2018" name="Mol. Biol. Evol.">
        <title>Broad Genomic Sampling Reveals a Smut Pathogenic Ancestry of the Fungal Clade Ustilaginomycotina.</title>
        <authorList>
            <person name="Kijpornyongpan T."/>
            <person name="Mondo S.J."/>
            <person name="Barry K."/>
            <person name="Sandor L."/>
            <person name="Lee J."/>
            <person name="Lipzen A."/>
            <person name="Pangilinan J."/>
            <person name="LaButti K."/>
            <person name="Hainaut M."/>
            <person name="Henrissat B."/>
            <person name="Grigoriev I.V."/>
            <person name="Spatafora J.W."/>
            <person name="Aime M.C."/>
        </authorList>
    </citation>
    <scope>NUCLEOTIDE SEQUENCE [LARGE SCALE GENOMIC DNA]</scope>
    <source>
        <strain evidence="2 3">MCA 4198</strain>
    </source>
</reference>
<dbReference type="OrthoDB" id="3357341at2759"/>
<feature type="compositionally biased region" description="Low complexity" evidence="1">
    <location>
        <begin position="495"/>
        <end position="505"/>
    </location>
</feature>